<evidence type="ECO:0000256" key="6">
    <source>
        <dbReference type="RuleBase" id="RU003915"/>
    </source>
</evidence>
<keyword evidence="3 5" id="KW-0697">Rotamase</keyword>
<organism evidence="9 10">
    <name type="scientific">Larkinella knui</name>
    <dbReference type="NCBI Taxonomy" id="2025310"/>
    <lineage>
        <taxon>Bacteria</taxon>
        <taxon>Pseudomonadati</taxon>
        <taxon>Bacteroidota</taxon>
        <taxon>Cytophagia</taxon>
        <taxon>Cytophagales</taxon>
        <taxon>Spirosomataceae</taxon>
        <taxon>Larkinella</taxon>
    </lineage>
</organism>
<comment type="caution">
    <text evidence="9">The sequence shown here is derived from an EMBL/GenBank/DDBJ whole genome shotgun (WGS) entry which is preliminary data.</text>
</comment>
<dbReference type="Proteomes" id="UP000274271">
    <property type="component" value="Unassembled WGS sequence"/>
</dbReference>
<evidence type="ECO:0000259" key="8">
    <source>
        <dbReference type="PROSITE" id="PS50059"/>
    </source>
</evidence>
<dbReference type="InterPro" id="IPR000774">
    <property type="entry name" value="PPIase_FKBP_N"/>
</dbReference>
<sequence length="302" mass="32847">MNSKHLRAFIALFLVVGLASCMNNNLTDESLGKAAENDQQIKNYLTANQLQDKVKTTASGLYYILSGSPTSTRTATPGDELEFRYTLSYIDPASGKAIVVDSTNRTKSAYIPFLSRVVVAGLEEGFQLMQEGQSAQFFMTSNLAFGNDDTRANLPKYSAVIFDVKLIRSRTEIQQMDDYAALKKLPAPDTTTANNVRVYRLTKGTGARVNINQTVTVAYTANLLRGTTPFDKSDSLTLKPNSGQYIVGFSEGITKLNVGDKALLVFPSAVGYGAQGSSDSKGYYVVTPYSPLAFEITVRSAK</sequence>
<dbReference type="AlphaFoldDB" id="A0A3P1CHT0"/>
<feature type="signal peptide" evidence="7">
    <location>
        <begin position="1"/>
        <end position="21"/>
    </location>
</feature>
<dbReference type="InterPro" id="IPR046357">
    <property type="entry name" value="PPIase_dom_sf"/>
</dbReference>
<dbReference type="GO" id="GO:0003755">
    <property type="term" value="F:peptidyl-prolyl cis-trans isomerase activity"/>
    <property type="evidence" value="ECO:0007669"/>
    <property type="project" value="UniProtKB-UniRule"/>
</dbReference>
<dbReference type="Gene3D" id="3.10.50.40">
    <property type="match status" value="2"/>
</dbReference>
<evidence type="ECO:0000256" key="2">
    <source>
        <dbReference type="ARBA" id="ARBA00006577"/>
    </source>
</evidence>
<feature type="domain" description="PPIase FKBP-type" evidence="8">
    <location>
        <begin position="212"/>
        <end position="302"/>
    </location>
</feature>
<dbReference type="OrthoDB" id="979394at2"/>
<dbReference type="EMBL" id="RQJP01000004">
    <property type="protein sequence ID" value="RRB12825.1"/>
    <property type="molecule type" value="Genomic_DNA"/>
</dbReference>
<name>A0A3P1CHT0_9BACT</name>
<dbReference type="PANTHER" id="PTHR43811">
    <property type="entry name" value="FKBP-TYPE PEPTIDYL-PROLYL CIS-TRANS ISOMERASE FKPA"/>
    <property type="match status" value="1"/>
</dbReference>
<feature type="domain" description="PPIase FKBP-type" evidence="8">
    <location>
        <begin position="78"/>
        <end position="170"/>
    </location>
</feature>
<keyword evidence="7" id="KW-0732">Signal</keyword>
<evidence type="ECO:0000256" key="5">
    <source>
        <dbReference type="PROSITE-ProRule" id="PRU00277"/>
    </source>
</evidence>
<dbReference type="PROSITE" id="PS51257">
    <property type="entry name" value="PROKAR_LIPOPROTEIN"/>
    <property type="match status" value="1"/>
</dbReference>
<evidence type="ECO:0000256" key="4">
    <source>
        <dbReference type="ARBA" id="ARBA00023235"/>
    </source>
</evidence>
<evidence type="ECO:0000313" key="10">
    <source>
        <dbReference type="Proteomes" id="UP000274271"/>
    </source>
</evidence>
<dbReference type="GO" id="GO:0006457">
    <property type="term" value="P:protein folding"/>
    <property type="evidence" value="ECO:0007669"/>
    <property type="project" value="InterPro"/>
</dbReference>
<keyword evidence="10" id="KW-1185">Reference proteome</keyword>
<dbReference type="SUPFAM" id="SSF54534">
    <property type="entry name" value="FKBP-like"/>
    <property type="match status" value="2"/>
</dbReference>
<proteinExistence type="inferred from homology"/>
<dbReference type="PANTHER" id="PTHR43811:SF19">
    <property type="entry name" value="39 KDA FK506-BINDING NUCLEAR PROTEIN"/>
    <property type="match status" value="1"/>
</dbReference>
<dbReference type="Pfam" id="PF01346">
    <property type="entry name" value="FKBP_N"/>
    <property type="match status" value="1"/>
</dbReference>
<evidence type="ECO:0000256" key="3">
    <source>
        <dbReference type="ARBA" id="ARBA00023110"/>
    </source>
</evidence>
<comment type="catalytic activity">
    <reaction evidence="1 5 6">
        <text>[protein]-peptidylproline (omega=180) = [protein]-peptidylproline (omega=0)</text>
        <dbReference type="Rhea" id="RHEA:16237"/>
        <dbReference type="Rhea" id="RHEA-COMP:10747"/>
        <dbReference type="Rhea" id="RHEA-COMP:10748"/>
        <dbReference type="ChEBI" id="CHEBI:83833"/>
        <dbReference type="ChEBI" id="CHEBI:83834"/>
        <dbReference type="EC" id="5.2.1.8"/>
    </reaction>
</comment>
<accession>A0A3P1CHT0</accession>
<dbReference type="RefSeq" id="WP_124908774.1">
    <property type="nucleotide sequence ID" value="NZ_RQJP01000004.1"/>
</dbReference>
<comment type="similarity">
    <text evidence="2 6">Belongs to the FKBP-type PPIase family.</text>
</comment>
<dbReference type="Pfam" id="PF00254">
    <property type="entry name" value="FKBP_C"/>
    <property type="match status" value="2"/>
</dbReference>
<dbReference type="PROSITE" id="PS50059">
    <property type="entry name" value="FKBP_PPIASE"/>
    <property type="match status" value="2"/>
</dbReference>
<dbReference type="InterPro" id="IPR001179">
    <property type="entry name" value="PPIase_FKBP_dom"/>
</dbReference>
<reference evidence="9 10" key="1">
    <citation type="submission" date="2018-11" db="EMBL/GenBank/DDBJ databases">
        <authorList>
            <person name="Zhou Z."/>
            <person name="Wang G."/>
        </authorList>
    </citation>
    <scope>NUCLEOTIDE SEQUENCE [LARGE SCALE GENOMIC DNA]</scope>
    <source>
        <strain evidence="9 10">KCTC42998</strain>
    </source>
</reference>
<protein>
    <recommendedName>
        <fullName evidence="6">Peptidyl-prolyl cis-trans isomerase</fullName>
        <ecNumber evidence="6">5.2.1.8</ecNumber>
    </recommendedName>
</protein>
<evidence type="ECO:0000256" key="1">
    <source>
        <dbReference type="ARBA" id="ARBA00000971"/>
    </source>
</evidence>
<evidence type="ECO:0000313" key="9">
    <source>
        <dbReference type="EMBL" id="RRB12825.1"/>
    </source>
</evidence>
<gene>
    <name evidence="9" type="ORF">EHT87_21870</name>
</gene>
<keyword evidence="4 5" id="KW-0413">Isomerase</keyword>
<evidence type="ECO:0000256" key="7">
    <source>
        <dbReference type="SAM" id="SignalP"/>
    </source>
</evidence>
<feature type="chain" id="PRO_5018096356" description="Peptidyl-prolyl cis-trans isomerase" evidence="7">
    <location>
        <begin position="22"/>
        <end position="302"/>
    </location>
</feature>
<dbReference type="EC" id="5.2.1.8" evidence="6"/>